<proteinExistence type="predicted"/>
<dbReference type="CDD" id="cd20335">
    <property type="entry name" value="BRcat_RBR"/>
    <property type="match status" value="1"/>
</dbReference>
<organism evidence="3">
    <name type="scientific">Enterobius vermicularis</name>
    <name type="common">Human pinworm</name>
    <dbReference type="NCBI Taxonomy" id="51028"/>
    <lineage>
        <taxon>Eukaryota</taxon>
        <taxon>Metazoa</taxon>
        <taxon>Ecdysozoa</taxon>
        <taxon>Nematoda</taxon>
        <taxon>Chromadorea</taxon>
        <taxon>Rhabditida</taxon>
        <taxon>Spirurina</taxon>
        <taxon>Oxyuridomorpha</taxon>
        <taxon>Oxyuroidea</taxon>
        <taxon>Oxyuridae</taxon>
        <taxon>Enterobius</taxon>
    </lineage>
</organism>
<dbReference type="OrthoDB" id="5787359at2759"/>
<reference evidence="1 2" key="2">
    <citation type="submission" date="2018-10" db="EMBL/GenBank/DDBJ databases">
        <authorList>
            <consortium name="Pathogen Informatics"/>
        </authorList>
    </citation>
    <scope>NUCLEOTIDE SEQUENCE [LARGE SCALE GENOMIC DNA]</scope>
</reference>
<dbReference type="AlphaFoldDB" id="A0A0N4VPI5"/>
<name>A0A0N4VPI5_ENTVE</name>
<sequence>MFYIRQSLRSKAKFIDNQTACCGNCLQIGILPTAVHYNTLKCSKCFQRSCSLCGHAPHWSLRCDEAKEWTEKFEMTGKYVEMQLKGELQEVMIVWNALYARILLKRAIKSRLQMRRKYSPPFAVKASYCKLWREARERRKCNFPSSLLFSVSDEIVDLKPHLCGISEVIERQSVANYLAEIGWIWLYIHQNEDLKFWKDDRIFLEKMIKLWDSIEGKLKLHPYPEFIVREIAASLKVFDDIVQMLLSIFKSEYSQC</sequence>
<reference evidence="3" key="1">
    <citation type="submission" date="2017-02" db="UniProtKB">
        <authorList>
            <consortium name="WormBaseParasite"/>
        </authorList>
    </citation>
    <scope>IDENTIFICATION</scope>
</reference>
<evidence type="ECO:0000313" key="3">
    <source>
        <dbReference type="WBParaSite" id="EVEC_0001291401-mRNA-1"/>
    </source>
</evidence>
<dbReference type="Proteomes" id="UP000274131">
    <property type="component" value="Unassembled WGS sequence"/>
</dbReference>
<keyword evidence="2" id="KW-1185">Reference proteome</keyword>
<protein>
    <submittedName>
        <fullName evidence="3">Phorbol-ester/DAG-type domain-containing protein</fullName>
    </submittedName>
</protein>
<evidence type="ECO:0000313" key="1">
    <source>
        <dbReference type="EMBL" id="VDD97329.1"/>
    </source>
</evidence>
<dbReference type="EMBL" id="UXUI01013409">
    <property type="protein sequence ID" value="VDD97329.1"/>
    <property type="molecule type" value="Genomic_DNA"/>
</dbReference>
<dbReference type="WBParaSite" id="EVEC_0001291401-mRNA-1">
    <property type="protein sequence ID" value="EVEC_0001291401-mRNA-1"/>
    <property type="gene ID" value="EVEC_0001291401"/>
</dbReference>
<accession>A0A0N4VPI5</accession>
<gene>
    <name evidence="1" type="ORF">EVEC_LOCUS12080</name>
</gene>
<evidence type="ECO:0000313" key="2">
    <source>
        <dbReference type="Proteomes" id="UP000274131"/>
    </source>
</evidence>